<gene>
    <name evidence="2" type="ORF">JCR33_06740</name>
</gene>
<dbReference type="PANTHER" id="PTHR34980">
    <property type="entry name" value="INNER MEMBRANE PROTEIN-RELATED-RELATED"/>
    <property type="match status" value="1"/>
</dbReference>
<dbReference type="EMBL" id="JAEKJA010000005">
    <property type="protein sequence ID" value="MBJ3775376.1"/>
    <property type="molecule type" value="Genomic_DNA"/>
</dbReference>
<keyword evidence="1" id="KW-1133">Transmembrane helix</keyword>
<proteinExistence type="predicted"/>
<feature type="transmembrane region" description="Helical" evidence="1">
    <location>
        <begin position="54"/>
        <end position="72"/>
    </location>
</feature>
<reference evidence="2" key="1">
    <citation type="submission" date="2020-12" db="EMBL/GenBank/DDBJ databases">
        <title>Bacterial taxonomy.</title>
        <authorList>
            <person name="Pan X."/>
        </authorList>
    </citation>
    <scope>NUCLEOTIDE SEQUENCE</scope>
    <source>
        <strain evidence="2">B2012</strain>
    </source>
</reference>
<name>A0A934MGU6_9HYPH</name>
<dbReference type="Proteomes" id="UP000609531">
    <property type="component" value="Unassembled WGS sequence"/>
</dbReference>
<dbReference type="InterPro" id="IPR008523">
    <property type="entry name" value="DUF805"/>
</dbReference>
<keyword evidence="1" id="KW-0812">Transmembrane</keyword>
<dbReference type="Pfam" id="PF05656">
    <property type="entry name" value="DUF805"/>
    <property type="match status" value="1"/>
</dbReference>
<dbReference type="PANTHER" id="PTHR34980:SF3">
    <property type="entry name" value="BLR8105 PROTEIN"/>
    <property type="match status" value="1"/>
</dbReference>
<comment type="caution">
    <text evidence="2">The sequence shown here is derived from an EMBL/GenBank/DDBJ whole genome shotgun (WGS) entry which is preliminary data.</text>
</comment>
<evidence type="ECO:0000313" key="3">
    <source>
        <dbReference type="Proteomes" id="UP000609531"/>
    </source>
</evidence>
<keyword evidence="1" id="KW-0472">Membrane</keyword>
<evidence type="ECO:0000313" key="2">
    <source>
        <dbReference type="EMBL" id="MBJ3775376.1"/>
    </source>
</evidence>
<dbReference type="AlphaFoldDB" id="A0A934MGU6"/>
<feature type="transmembrane region" description="Helical" evidence="1">
    <location>
        <begin position="84"/>
        <end position="106"/>
    </location>
</feature>
<dbReference type="GO" id="GO:0005886">
    <property type="term" value="C:plasma membrane"/>
    <property type="evidence" value="ECO:0007669"/>
    <property type="project" value="TreeGrafter"/>
</dbReference>
<organism evidence="2 3">
    <name type="scientific">Acuticoccus mangrovi</name>
    <dbReference type="NCBI Taxonomy" id="2796142"/>
    <lineage>
        <taxon>Bacteria</taxon>
        <taxon>Pseudomonadati</taxon>
        <taxon>Pseudomonadota</taxon>
        <taxon>Alphaproteobacteria</taxon>
        <taxon>Hyphomicrobiales</taxon>
        <taxon>Amorphaceae</taxon>
        <taxon>Acuticoccus</taxon>
    </lineage>
</organism>
<protein>
    <submittedName>
        <fullName evidence="2">DUF805 domain-containing protein</fullName>
    </submittedName>
</protein>
<sequence length="125" mass="13564">MSAGGREPTVLWALIGLDGRVNREVFWLGNLMCGFLGVVLMLPQINPNTGEIEFSMIAPFVFVALFWTEVALSVKRLHDRGLTGWFAAAFVIPVVGFIAFFVIGLIPGTPGPNAYAPATNMRGPR</sequence>
<evidence type="ECO:0000256" key="1">
    <source>
        <dbReference type="SAM" id="Phobius"/>
    </source>
</evidence>
<accession>A0A934MGU6</accession>
<dbReference type="RefSeq" id="WP_198881281.1">
    <property type="nucleotide sequence ID" value="NZ_JAEKJA010000005.1"/>
</dbReference>
<keyword evidence="3" id="KW-1185">Reference proteome</keyword>
<feature type="transmembrane region" description="Helical" evidence="1">
    <location>
        <begin position="25"/>
        <end position="42"/>
    </location>
</feature>